<evidence type="ECO:0000313" key="5">
    <source>
        <dbReference type="Proteomes" id="UP000718571"/>
    </source>
</evidence>
<dbReference type="Pfam" id="PF06745">
    <property type="entry name" value="ATPase"/>
    <property type="match status" value="1"/>
</dbReference>
<dbReference type="PROSITE" id="PS51146">
    <property type="entry name" value="KAIC"/>
    <property type="match status" value="1"/>
</dbReference>
<gene>
    <name evidence="4" type="ORF">IHE51_01375</name>
</gene>
<dbReference type="InterPro" id="IPR027417">
    <property type="entry name" value="P-loop_NTPase"/>
</dbReference>
<dbReference type="PRINTS" id="PR01874">
    <property type="entry name" value="DNAREPAIRADA"/>
</dbReference>
<dbReference type="GO" id="GO:0005524">
    <property type="term" value="F:ATP binding"/>
    <property type="evidence" value="ECO:0007669"/>
    <property type="project" value="UniProtKB-KW"/>
</dbReference>
<sequence>METDRVISGIEGFDEVTKGGIPRDDIALITGTPGSGKTTFSLQFLAYGARHGENGVYFTLEESAESIIKTFSAFDPGVRDLIKAGTLRIVDVPLIDYDALKQTIATEIESINATRVAIDSITYLQMFFPDIMSIRKGIMEISSILRMHKCAGFLIGEIPYGENKLSAFGVEEFAADAVIALYLIERQDTFIRAIRVVKMRGTDHLTKFCPMEIVNGKGLIIYPNAELFTDVENR</sequence>
<evidence type="ECO:0000313" key="4">
    <source>
        <dbReference type="EMBL" id="MBE5728491.1"/>
    </source>
</evidence>
<name>A0A8T3US39_9ARCH</name>
<comment type="caution">
    <text evidence="4">The sequence shown here is derived from an EMBL/GenBank/DDBJ whole genome shotgun (WGS) entry which is preliminary data.</text>
</comment>
<dbReference type="Gene3D" id="3.40.50.300">
    <property type="entry name" value="P-loop containing nucleotide triphosphate hydrolases"/>
    <property type="match status" value="1"/>
</dbReference>
<dbReference type="AlphaFoldDB" id="A0A8T3US39"/>
<dbReference type="PANTHER" id="PTHR43637">
    <property type="entry name" value="UPF0273 PROTEIN TM_0370"/>
    <property type="match status" value="1"/>
</dbReference>
<dbReference type="PANTHER" id="PTHR43637:SF1">
    <property type="entry name" value="UPF0273 PROTEIN TM_0370"/>
    <property type="match status" value="1"/>
</dbReference>
<evidence type="ECO:0000256" key="2">
    <source>
        <dbReference type="ARBA" id="ARBA00022840"/>
    </source>
</evidence>
<protein>
    <recommendedName>
        <fullName evidence="3">KaiC domain-containing protein</fullName>
    </recommendedName>
</protein>
<reference evidence="4 5" key="1">
    <citation type="submission" date="2020-09" db="EMBL/GenBank/DDBJ databases">
        <title>Genomic characterization of a novel Parvarchaeota family in acid mine drainage sediments.</title>
        <authorList>
            <person name="Luo Z.-H."/>
        </authorList>
    </citation>
    <scope>NUCLEOTIDE SEQUENCE [LARGE SCALE GENOMIC DNA]</scope>
    <source>
        <strain evidence="4">MAS1_bins.189</strain>
    </source>
</reference>
<evidence type="ECO:0000256" key="1">
    <source>
        <dbReference type="ARBA" id="ARBA00022741"/>
    </source>
</evidence>
<dbReference type="EMBL" id="JADFAR010000016">
    <property type="protein sequence ID" value="MBE5728491.1"/>
    <property type="molecule type" value="Genomic_DNA"/>
</dbReference>
<organism evidence="4 5">
    <name type="scientific">Candidatus Acidifodinimicrobium mancum</name>
    <dbReference type="NCBI Taxonomy" id="2898728"/>
    <lineage>
        <taxon>Archaea</taxon>
        <taxon>Candidatus Parvarchaeota</taxon>
        <taxon>Candidatus Acidifodinimicrobiaceae</taxon>
        <taxon>Candidatus Acidifodinimicrobium</taxon>
    </lineage>
</organism>
<dbReference type="Proteomes" id="UP000718571">
    <property type="component" value="Unassembled WGS sequence"/>
</dbReference>
<keyword evidence="2" id="KW-0067">ATP-binding</keyword>
<dbReference type="InterPro" id="IPR010624">
    <property type="entry name" value="KaiC_dom"/>
</dbReference>
<evidence type="ECO:0000259" key="3">
    <source>
        <dbReference type="PROSITE" id="PS51146"/>
    </source>
</evidence>
<dbReference type="InterPro" id="IPR014774">
    <property type="entry name" value="KaiC-like_dom"/>
</dbReference>
<proteinExistence type="predicted"/>
<feature type="domain" description="KaiC" evidence="3">
    <location>
        <begin position="4"/>
        <end position="234"/>
    </location>
</feature>
<accession>A0A8T3US39</accession>
<dbReference type="SUPFAM" id="SSF52540">
    <property type="entry name" value="P-loop containing nucleoside triphosphate hydrolases"/>
    <property type="match status" value="1"/>
</dbReference>
<keyword evidence="1" id="KW-0547">Nucleotide-binding</keyword>